<dbReference type="SUPFAM" id="SSF46689">
    <property type="entry name" value="Homeodomain-like"/>
    <property type="match status" value="1"/>
</dbReference>
<dbReference type="PANTHER" id="PTHR22929:SF0">
    <property type="entry name" value="TRANSCRIPTION FACTOR TFIIIB COMPONENT B'' HOMOLOG"/>
    <property type="match status" value="1"/>
</dbReference>
<dbReference type="SMART" id="SM00717">
    <property type="entry name" value="SANT"/>
    <property type="match status" value="1"/>
</dbReference>
<name>A0A8C2ZVR9_CYCLU</name>
<dbReference type="GO" id="GO:0000126">
    <property type="term" value="C:transcription factor TFIIIB complex"/>
    <property type="evidence" value="ECO:0007669"/>
    <property type="project" value="TreeGrafter"/>
</dbReference>
<dbReference type="Proteomes" id="UP000694565">
    <property type="component" value="Unplaced"/>
</dbReference>
<feature type="domain" description="Myb-like" evidence="2">
    <location>
        <begin position="372"/>
        <end position="420"/>
    </location>
</feature>
<dbReference type="PANTHER" id="PTHR22929">
    <property type="entry name" value="RNA POLYMERASE III TRANSCRIPTION INITIATION FACTOR B"/>
    <property type="match status" value="1"/>
</dbReference>
<dbReference type="GeneTree" id="ENSGT00390000012762"/>
<organism evidence="3 4">
    <name type="scientific">Cyclopterus lumpus</name>
    <name type="common">Lumpsucker</name>
    <dbReference type="NCBI Taxonomy" id="8103"/>
    <lineage>
        <taxon>Eukaryota</taxon>
        <taxon>Metazoa</taxon>
        <taxon>Chordata</taxon>
        <taxon>Craniata</taxon>
        <taxon>Vertebrata</taxon>
        <taxon>Euteleostomi</taxon>
        <taxon>Actinopterygii</taxon>
        <taxon>Neopterygii</taxon>
        <taxon>Teleostei</taxon>
        <taxon>Neoteleostei</taxon>
        <taxon>Acanthomorphata</taxon>
        <taxon>Eupercaria</taxon>
        <taxon>Perciformes</taxon>
        <taxon>Cottioidei</taxon>
        <taxon>Cottales</taxon>
        <taxon>Cyclopteridae</taxon>
        <taxon>Cyclopterus</taxon>
    </lineage>
</organism>
<dbReference type="GO" id="GO:0070898">
    <property type="term" value="P:RNA polymerase III preinitiation complex assembly"/>
    <property type="evidence" value="ECO:0007669"/>
    <property type="project" value="TreeGrafter"/>
</dbReference>
<dbReference type="AlphaFoldDB" id="A0A8C2ZVR9"/>
<accession>A0A8C2ZVR9</accession>
<evidence type="ECO:0000256" key="1">
    <source>
        <dbReference type="SAM" id="MobiDB-lite"/>
    </source>
</evidence>
<dbReference type="Gene3D" id="1.20.58.1880">
    <property type="match status" value="1"/>
</dbReference>
<feature type="region of interest" description="Disordered" evidence="1">
    <location>
        <begin position="1"/>
        <end position="213"/>
    </location>
</feature>
<dbReference type="Pfam" id="PF15963">
    <property type="entry name" value="Myb_DNA-bind_7"/>
    <property type="match status" value="1"/>
</dbReference>
<dbReference type="Ensembl" id="ENSCLMT00005033851.1">
    <property type="protein sequence ID" value="ENSCLMP00005032477.1"/>
    <property type="gene ID" value="ENSCLMG00005015624.1"/>
</dbReference>
<dbReference type="CDD" id="cd00167">
    <property type="entry name" value="SANT"/>
    <property type="match status" value="1"/>
</dbReference>
<reference evidence="3" key="2">
    <citation type="submission" date="2025-09" db="UniProtKB">
        <authorList>
            <consortium name="Ensembl"/>
        </authorList>
    </citation>
    <scope>IDENTIFICATION</scope>
</reference>
<evidence type="ECO:0000313" key="4">
    <source>
        <dbReference type="Proteomes" id="UP000694565"/>
    </source>
</evidence>
<feature type="compositionally biased region" description="Acidic residues" evidence="1">
    <location>
        <begin position="301"/>
        <end position="315"/>
    </location>
</feature>
<protein>
    <submittedName>
        <fullName evidence="3">Zgc:162472</fullName>
    </submittedName>
</protein>
<feature type="compositionally biased region" description="Basic and acidic residues" evidence="1">
    <location>
        <begin position="180"/>
        <end position="192"/>
    </location>
</feature>
<sequence>MFRRARFSVRPNVGATGKTPQEAPSATPEAGETPKDVGEGGAAVTDHQSVGTSDGIEQHGEGTGSSAAVQRRKRFSVKPKVAPGRPSTVARMQKSHVQAASETPDEVPVSDQTRTAVAPQRLQSPRRRRPSEDGKQPKASPVPPGGSEPSADDPASESASGGQEKGAPSRPPDDVPLSLPDKEAMEISEKARTLVSSKSGRARSPPAFSLSRLLNDPSDLQRLAKAQKLRELLRREMHKEKKLKKGNLRVQEFNLDPAKMTMSDLIRYLPQSNPMTSSLEEARAPEPVVLPKMGSPGAGEGGDEEEEEEEEEEDSSMVPQVKVAEDGTLIIDEESLTVEVLRAKGPNPAQDRDPIFERGSTTTYASFRKGTYTKPWSNEETDMFFLAISMVGTDFSMICQLFALRTRSEIKNKFKKEERENSWRVDKAFREYLNISHRRLTIKLFFFFCGSEKDGERE</sequence>
<evidence type="ECO:0000259" key="2">
    <source>
        <dbReference type="SMART" id="SM00717"/>
    </source>
</evidence>
<evidence type="ECO:0000313" key="3">
    <source>
        <dbReference type="Ensembl" id="ENSCLMP00005032477.1"/>
    </source>
</evidence>
<dbReference type="InterPro" id="IPR039467">
    <property type="entry name" value="TFIIIB_B''_Myb"/>
</dbReference>
<keyword evidence="4" id="KW-1185">Reference proteome</keyword>
<dbReference type="InterPro" id="IPR009057">
    <property type="entry name" value="Homeodomain-like_sf"/>
</dbReference>
<reference evidence="3" key="1">
    <citation type="submission" date="2025-08" db="UniProtKB">
        <authorList>
            <consortium name="Ensembl"/>
        </authorList>
    </citation>
    <scope>IDENTIFICATION</scope>
</reference>
<dbReference type="GO" id="GO:0001156">
    <property type="term" value="F:TFIIIC-class transcription factor complex binding"/>
    <property type="evidence" value="ECO:0007669"/>
    <property type="project" value="TreeGrafter"/>
</dbReference>
<proteinExistence type="predicted"/>
<dbReference type="InterPro" id="IPR001005">
    <property type="entry name" value="SANT/Myb"/>
</dbReference>
<feature type="region of interest" description="Disordered" evidence="1">
    <location>
        <begin position="287"/>
        <end position="319"/>
    </location>
</feature>